<feature type="coiled-coil region" evidence="1">
    <location>
        <begin position="58"/>
        <end position="85"/>
    </location>
</feature>
<gene>
    <name evidence="2" type="ORF">EYZ11_013248</name>
</gene>
<dbReference type="EMBL" id="SOSA01001295">
    <property type="protein sequence ID" value="THC87307.1"/>
    <property type="molecule type" value="Genomic_DNA"/>
</dbReference>
<organism evidence="2 3">
    <name type="scientific">Aspergillus tanneri</name>
    <dbReference type="NCBI Taxonomy" id="1220188"/>
    <lineage>
        <taxon>Eukaryota</taxon>
        <taxon>Fungi</taxon>
        <taxon>Dikarya</taxon>
        <taxon>Ascomycota</taxon>
        <taxon>Pezizomycotina</taxon>
        <taxon>Eurotiomycetes</taxon>
        <taxon>Eurotiomycetidae</taxon>
        <taxon>Eurotiales</taxon>
        <taxon>Aspergillaceae</taxon>
        <taxon>Aspergillus</taxon>
        <taxon>Aspergillus subgen. Circumdati</taxon>
    </lineage>
</organism>
<comment type="caution">
    <text evidence="2">The sequence shown here is derived from an EMBL/GenBank/DDBJ whole genome shotgun (WGS) entry which is preliminary data.</text>
</comment>
<evidence type="ECO:0000313" key="3">
    <source>
        <dbReference type="Proteomes" id="UP000308092"/>
    </source>
</evidence>
<proteinExistence type="predicted"/>
<keyword evidence="3" id="KW-1185">Reference proteome</keyword>
<dbReference type="Proteomes" id="UP000308092">
    <property type="component" value="Unassembled WGS sequence"/>
</dbReference>
<sequence length="88" mass="10218">MDSNSYQPTETDALCKNCHQFFSQQIINKGAKYVPAEGKRCCAYCKTECKDGLIMGNLKETVQRALEITNMYRKLEHEYQNNERDACR</sequence>
<accession>A0A4S3J090</accession>
<dbReference type="VEuPathDB" id="FungiDB:EYZ11_013248"/>
<reference evidence="2 3" key="1">
    <citation type="submission" date="2019-03" db="EMBL/GenBank/DDBJ databases">
        <title>The genome sequence of a newly discovered highly antifungal drug resistant Aspergillus species, Aspergillus tanneri NIH 1004.</title>
        <authorList>
            <person name="Mounaud S."/>
            <person name="Singh I."/>
            <person name="Joardar V."/>
            <person name="Pakala S."/>
            <person name="Pakala S."/>
            <person name="Venepally P."/>
            <person name="Hoover J."/>
            <person name="Nierman W."/>
            <person name="Chung J."/>
            <person name="Losada L."/>
        </authorList>
    </citation>
    <scope>NUCLEOTIDE SEQUENCE [LARGE SCALE GENOMIC DNA]</scope>
    <source>
        <strain evidence="2 3">NIH1004</strain>
    </source>
</reference>
<evidence type="ECO:0000256" key="1">
    <source>
        <dbReference type="SAM" id="Coils"/>
    </source>
</evidence>
<keyword evidence="1" id="KW-0175">Coiled coil</keyword>
<evidence type="ECO:0000313" key="2">
    <source>
        <dbReference type="EMBL" id="THC87307.1"/>
    </source>
</evidence>
<protein>
    <submittedName>
        <fullName evidence="2">Uncharacterized protein</fullName>
    </submittedName>
</protein>
<dbReference type="AlphaFoldDB" id="A0A4S3J090"/>
<name>A0A4S3J090_9EURO</name>